<dbReference type="HAMAP" id="MF_00227">
    <property type="entry name" value="RNase_P"/>
    <property type="match status" value="1"/>
</dbReference>
<dbReference type="InterPro" id="IPR014721">
    <property type="entry name" value="Ribsml_uS5_D2-typ_fold_subgr"/>
</dbReference>
<dbReference type="InterPro" id="IPR020539">
    <property type="entry name" value="RNase_P_CS"/>
</dbReference>
<dbReference type="SUPFAM" id="SSF54211">
    <property type="entry name" value="Ribosomal protein S5 domain 2-like"/>
    <property type="match status" value="1"/>
</dbReference>
<dbReference type="GO" id="GO:0042781">
    <property type="term" value="F:3'-tRNA processing endoribonuclease activity"/>
    <property type="evidence" value="ECO:0007669"/>
    <property type="project" value="TreeGrafter"/>
</dbReference>
<comment type="caution">
    <text evidence="9">The sequence shown here is derived from an EMBL/GenBank/DDBJ whole genome shotgun (WGS) entry which is preliminary data.</text>
</comment>
<dbReference type="GO" id="GO:0030677">
    <property type="term" value="C:ribonuclease P complex"/>
    <property type="evidence" value="ECO:0007669"/>
    <property type="project" value="TreeGrafter"/>
</dbReference>
<evidence type="ECO:0000313" key="9">
    <source>
        <dbReference type="EMBL" id="OOZ37554.1"/>
    </source>
</evidence>
<keyword evidence="3 7" id="KW-0540">Nuclease</keyword>
<keyword evidence="5 7" id="KW-0378">Hydrolase</keyword>
<dbReference type="InterPro" id="IPR020568">
    <property type="entry name" value="Ribosomal_Su5_D2-typ_SF"/>
</dbReference>
<dbReference type="EC" id="3.1.26.5" evidence="7 8"/>
<gene>
    <name evidence="7" type="primary">rnpA</name>
    <name evidence="9" type="ORF">BOW51_01710</name>
</gene>
<comment type="function">
    <text evidence="1 7">RNaseP catalyzes the removal of the 5'-leader sequence from pre-tRNA to produce the mature 5'-terminus. It can also cleave other RNA substrates such as 4.5S RNA. The protein component plays an auxiliary but essential role in vivo by binding to the 5'-leader sequence and broadening the substrate specificity of the ribozyme.</text>
</comment>
<evidence type="ECO:0000256" key="2">
    <source>
        <dbReference type="ARBA" id="ARBA00022694"/>
    </source>
</evidence>
<dbReference type="Proteomes" id="UP000190896">
    <property type="component" value="Unassembled WGS sequence"/>
</dbReference>
<dbReference type="RefSeq" id="WP_078485802.1">
    <property type="nucleotide sequence ID" value="NZ_MPRJ01000007.1"/>
</dbReference>
<dbReference type="GO" id="GO:0004526">
    <property type="term" value="F:ribonuclease P activity"/>
    <property type="evidence" value="ECO:0007669"/>
    <property type="project" value="UniProtKB-UniRule"/>
</dbReference>
<comment type="subunit">
    <text evidence="7">Consists of a catalytic RNA component (M1 or rnpB) and a protein subunit.</text>
</comment>
<organism evidence="9 10">
    <name type="scientific">Solemya velesiana gill symbiont</name>
    <dbReference type="NCBI Taxonomy" id="1918948"/>
    <lineage>
        <taxon>Bacteria</taxon>
        <taxon>Pseudomonadati</taxon>
        <taxon>Pseudomonadota</taxon>
        <taxon>Gammaproteobacteria</taxon>
        <taxon>sulfur-oxidizing symbionts</taxon>
    </lineage>
</organism>
<evidence type="ECO:0000256" key="8">
    <source>
        <dbReference type="NCBIfam" id="TIGR00188"/>
    </source>
</evidence>
<sequence length="121" mass="14087">MTAVKARFPRSSRLLKPAEFSRVFERPGKSVDNCFTVFYRSNDLEGPRLGLAISKKNVRRAVDRNLIKRLIRESFRIRQPQLGGLDIIVMARRNLPIGDRSALRDSLDKHWSNLVKRNKKR</sequence>
<dbReference type="EMBL" id="MPRJ01000007">
    <property type="protein sequence ID" value="OOZ37554.1"/>
    <property type="molecule type" value="Genomic_DNA"/>
</dbReference>
<evidence type="ECO:0000256" key="4">
    <source>
        <dbReference type="ARBA" id="ARBA00022759"/>
    </source>
</evidence>
<dbReference type="PROSITE" id="PS00648">
    <property type="entry name" value="RIBONUCLEASE_P"/>
    <property type="match status" value="1"/>
</dbReference>
<reference evidence="9 10" key="1">
    <citation type="submission" date="2016-11" db="EMBL/GenBank/DDBJ databases">
        <title>Mixed transmission modes and dynamic genome evolution in an obligate animal-bacterial symbiosis.</title>
        <authorList>
            <person name="Russell S.L."/>
            <person name="Corbett-Detig R.B."/>
            <person name="Cavanaugh C.M."/>
        </authorList>
    </citation>
    <scope>NUCLEOTIDE SEQUENCE [LARGE SCALE GENOMIC DNA]</scope>
    <source>
        <strain evidence="9">Se-Cadez</strain>
    </source>
</reference>
<evidence type="ECO:0000256" key="7">
    <source>
        <dbReference type="HAMAP-Rule" id="MF_00227"/>
    </source>
</evidence>
<keyword evidence="6 7" id="KW-0694">RNA-binding</keyword>
<comment type="catalytic activity">
    <reaction evidence="7">
        <text>Endonucleolytic cleavage of RNA, removing 5'-extranucleotides from tRNA precursor.</text>
        <dbReference type="EC" id="3.1.26.5"/>
    </reaction>
</comment>
<dbReference type="Gene3D" id="3.30.230.10">
    <property type="match status" value="1"/>
</dbReference>
<name>A0A1T2KXM2_9GAMM</name>
<keyword evidence="10" id="KW-1185">Reference proteome</keyword>
<evidence type="ECO:0000256" key="3">
    <source>
        <dbReference type="ARBA" id="ARBA00022722"/>
    </source>
</evidence>
<dbReference type="GO" id="GO:0000049">
    <property type="term" value="F:tRNA binding"/>
    <property type="evidence" value="ECO:0007669"/>
    <property type="project" value="UniProtKB-UniRule"/>
</dbReference>
<accession>A0A1T2KXM2</accession>
<proteinExistence type="inferred from homology"/>
<evidence type="ECO:0000313" key="10">
    <source>
        <dbReference type="Proteomes" id="UP000190896"/>
    </source>
</evidence>
<dbReference type="AlphaFoldDB" id="A0A1T2KXM2"/>
<keyword evidence="4 7" id="KW-0255">Endonuclease</keyword>
<dbReference type="NCBIfam" id="TIGR00188">
    <property type="entry name" value="rnpA"/>
    <property type="match status" value="1"/>
</dbReference>
<dbReference type="Pfam" id="PF00825">
    <property type="entry name" value="Ribonuclease_P"/>
    <property type="match status" value="1"/>
</dbReference>
<evidence type="ECO:0000256" key="6">
    <source>
        <dbReference type="ARBA" id="ARBA00022884"/>
    </source>
</evidence>
<dbReference type="PANTHER" id="PTHR33992">
    <property type="entry name" value="RIBONUCLEASE P PROTEIN COMPONENT"/>
    <property type="match status" value="1"/>
</dbReference>
<dbReference type="PANTHER" id="PTHR33992:SF1">
    <property type="entry name" value="RIBONUCLEASE P PROTEIN COMPONENT"/>
    <property type="match status" value="1"/>
</dbReference>
<dbReference type="GO" id="GO:0001682">
    <property type="term" value="P:tRNA 5'-leader removal"/>
    <property type="evidence" value="ECO:0007669"/>
    <property type="project" value="UniProtKB-UniRule"/>
</dbReference>
<protein>
    <recommendedName>
        <fullName evidence="7 8">Ribonuclease P protein component</fullName>
        <shortName evidence="7">RNase P protein</shortName>
        <shortName evidence="7">RNaseP protein</shortName>
        <ecNumber evidence="7 8">3.1.26.5</ecNumber>
    </recommendedName>
    <alternativeName>
        <fullName evidence="7">Protein C5</fullName>
    </alternativeName>
</protein>
<comment type="similarity">
    <text evidence="7">Belongs to the RnpA family.</text>
</comment>
<dbReference type="InterPro" id="IPR000100">
    <property type="entry name" value="RNase_P"/>
</dbReference>
<keyword evidence="2 7" id="KW-0819">tRNA processing</keyword>
<evidence type="ECO:0000256" key="5">
    <source>
        <dbReference type="ARBA" id="ARBA00022801"/>
    </source>
</evidence>
<evidence type="ECO:0000256" key="1">
    <source>
        <dbReference type="ARBA" id="ARBA00002663"/>
    </source>
</evidence>